<keyword evidence="2" id="KW-1185">Reference proteome</keyword>
<protein>
    <submittedName>
        <fullName evidence="1">Uncharacterized protein</fullName>
    </submittedName>
</protein>
<gene>
    <name evidence="1" type="ORF">GQ43DRAFT_219391</name>
</gene>
<reference evidence="1" key="1">
    <citation type="journal article" date="2020" name="Stud. Mycol.">
        <title>101 Dothideomycetes genomes: a test case for predicting lifestyles and emergence of pathogens.</title>
        <authorList>
            <person name="Haridas S."/>
            <person name="Albert R."/>
            <person name="Binder M."/>
            <person name="Bloem J."/>
            <person name="Labutti K."/>
            <person name="Salamov A."/>
            <person name="Andreopoulos B."/>
            <person name="Baker S."/>
            <person name="Barry K."/>
            <person name="Bills G."/>
            <person name="Bluhm B."/>
            <person name="Cannon C."/>
            <person name="Castanera R."/>
            <person name="Culley D."/>
            <person name="Daum C."/>
            <person name="Ezra D."/>
            <person name="Gonzalez J."/>
            <person name="Henrissat B."/>
            <person name="Kuo A."/>
            <person name="Liang C."/>
            <person name="Lipzen A."/>
            <person name="Lutzoni F."/>
            <person name="Magnuson J."/>
            <person name="Mondo S."/>
            <person name="Nolan M."/>
            <person name="Ohm R."/>
            <person name="Pangilinan J."/>
            <person name="Park H.-J."/>
            <person name="Ramirez L."/>
            <person name="Alfaro M."/>
            <person name="Sun H."/>
            <person name="Tritt A."/>
            <person name="Yoshinaga Y."/>
            <person name="Zwiers L.-H."/>
            <person name="Turgeon B."/>
            <person name="Goodwin S."/>
            <person name="Spatafora J."/>
            <person name="Crous P."/>
            <person name="Grigoriev I."/>
        </authorList>
    </citation>
    <scope>NUCLEOTIDE SEQUENCE</scope>
    <source>
        <strain evidence="1">ATCC 74209</strain>
    </source>
</reference>
<organism evidence="1 2">
    <name type="scientific">Delitschia confertaspora ATCC 74209</name>
    <dbReference type="NCBI Taxonomy" id="1513339"/>
    <lineage>
        <taxon>Eukaryota</taxon>
        <taxon>Fungi</taxon>
        <taxon>Dikarya</taxon>
        <taxon>Ascomycota</taxon>
        <taxon>Pezizomycotina</taxon>
        <taxon>Dothideomycetes</taxon>
        <taxon>Pleosporomycetidae</taxon>
        <taxon>Pleosporales</taxon>
        <taxon>Delitschiaceae</taxon>
        <taxon>Delitschia</taxon>
    </lineage>
</organism>
<name>A0A9P4JFW6_9PLEO</name>
<proteinExistence type="predicted"/>
<sequence>MPLENVQEQFDKYKLWTGNIGATHSGNLYQISLDYRLREAAFFKRLGPETAPLFGRKGKKGSFKGTKTCLAFSTDFKMLYFRPIHIAHKANLNNLFPRLQRKPTLRGNDCGLRHGYIFIHIWRGRECCGKSGKRGRFIMGTIIRLKPKQAVGRHRCLK</sequence>
<dbReference type="EMBL" id="ML994267">
    <property type="protein sequence ID" value="KAF2197186.1"/>
    <property type="molecule type" value="Genomic_DNA"/>
</dbReference>
<dbReference type="OrthoDB" id="20872at2759"/>
<evidence type="ECO:0000313" key="2">
    <source>
        <dbReference type="Proteomes" id="UP000799536"/>
    </source>
</evidence>
<comment type="caution">
    <text evidence="1">The sequence shown here is derived from an EMBL/GenBank/DDBJ whole genome shotgun (WGS) entry which is preliminary data.</text>
</comment>
<dbReference type="Proteomes" id="UP000799536">
    <property type="component" value="Unassembled WGS sequence"/>
</dbReference>
<accession>A0A9P4JFW6</accession>
<evidence type="ECO:0000313" key="1">
    <source>
        <dbReference type="EMBL" id="KAF2197186.1"/>
    </source>
</evidence>
<dbReference type="AlphaFoldDB" id="A0A9P4JFW6"/>